<keyword evidence="4" id="KW-1185">Reference proteome</keyword>
<feature type="chain" id="PRO_5035883132" description="C-type lectin domain-containing protein" evidence="1">
    <location>
        <begin position="23"/>
        <end position="988"/>
    </location>
</feature>
<dbReference type="SMART" id="SM00034">
    <property type="entry name" value="CLECT"/>
    <property type="match status" value="2"/>
</dbReference>
<dbReference type="InterPro" id="IPR001304">
    <property type="entry name" value="C-type_lectin-like"/>
</dbReference>
<organism evidence="3 4">
    <name type="scientific">Cloeon dipterum</name>
    <dbReference type="NCBI Taxonomy" id="197152"/>
    <lineage>
        <taxon>Eukaryota</taxon>
        <taxon>Metazoa</taxon>
        <taxon>Ecdysozoa</taxon>
        <taxon>Arthropoda</taxon>
        <taxon>Hexapoda</taxon>
        <taxon>Insecta</taxon>
        <taxon>Pterygota</taxon>
        <taxon>Palaeoptera</taxon>
        <taxon>Ephemeroptera</taxon>
        <taxon>Pisciforma</taxon>
        <taxon>Baetidae</taxon>
        <taxon>Cloeon</taxon>
    </lineage>
</organism>
<dbReference type="Gene3D" id="3.10.100.10">
    <property type="entry name" value="Mannose-Binding Protein A, subunit A"/>
    <property type="match status" value="2"/>
</dbReference>
<dbReference type="InterPro" id="IPR016187">
    <property type="entry name" value="CTDL_fold"/>
</dbReference>
<dbReference type="GO" id="GO:0005549">
    <property type="term" value="F:odorant binding"/>
    <property type="evidence" value="ECO:0007669"/>
    <property type="project" value="InterPro"/>
</dbReference>
<keyword evidence="1" id="KW-0732">Signal</keyword>
<evidence type="ECO:0000259" key="2">
    <source>
        <dbReference type="PROSITE" id="PS50041"/>
    </source>
</evidence>
<evidence type="ECO:0000313" key="3">
    <source>
        <dbReference type="EMBL" id="CAB3381663.1"/>
    </source>
</evidence>
<reference evidence="3 4" key="1">
    <citation type="submission" date="2020-04" db="EMBL/GenBank/DDBJ databases">
        <authorList>
            <person name="Alioto T."/>
            <person name="Alioto T."/>
            <person name="Gomez Garrido J."/>
        </authorList>
    </citation>
    <scope>NUCLEOTIDE SEQUENCE [LARGE SCALE GENOMIC DNA]</scope>
</reference>
<protein>
    <recommendedName>
        <fullName evidence="2">C-type lectin domain-containing protein</fullName>
    </recommendedName>
</protein>
<accession>A0A8S1DGC0</accession>
<dbReference type="OrthoDB" id="7357196at2759"/>
<feature type="domain" description="C-type lectin" evidence="2">
    <location>
        <begin position="388"/>
        <end position="509"/>
    </location>
</feature>
<dbReference type="EMBL" id="CADEPI010000240">
    <property type="protein sequence ID" value="CAB3381663.1"/>
    <property type="molecule type" value="Genomic_DNA"/>
</dbReference>
<evidence type="ECO:0000256" key="1">
    <source>
        <dbReference type="SAM" id="SignalP"/>
    </source>
</evidence>
<dbReference type="Proteomes" id="UP000494165">
    <property type="component" value="Unassembled WGS sequence"/>
</dbReference>
<dbReference type="SUPFAM" id="SSF47565">
    <property type="entry name" value="Insect pheromone/odorant-binding proteins"/>
    <property type="match status" value="1"/>
</dbReference>
<dbReference type="InterPro" id="IPR036728">
    <property type="entry name" value="PBP_GOBP_sf"/>
</dbReference>
<evidence type="ECO:0000313" key="4">
    <source>
        <dbReference type="Proteomes" id="UP000494165"/>
    </source>
</evidence>
<gene>
    <name evidence="3" type="ORF">CLODIP_2_CD13443</name>
</gene>
<proteinExistence type="predicted"/>
<dbReference type="Gene3D" id="1.10.238.20">
    <property type="entry name" value="Pheromone/general odorant binding protein domain"/>
    <property type="match status" value="1"/>
</dbReference>
<name>A0A8S1DGC0_9INSE</name>
<dbReference type="InterPro" id="IPR016186">
    <property type="entry name" value="C-type_lectin-like/link_sf"/>
</dbReference>
<feature type="domain" description="C-type lectin" evidence="2">
    <location>
        <begin position="553"/>
        <end position="685"/>
    </location>
</feature>
<dbReference type="CDD" id="cd00037">
    <property type="entry name" value="CLECT"/>
    <property type="match status" value="2"/>
</dbReference>
<sequence>MNSFSWVLALIFLSVFENLARVHKISKFAIRNKGRRFHIIKCCGITRCIPKFKKSRRVTAANYSYNLSTDNKLTSTHEILLPSNQESDNLGEATNDLDALTSPELDLSSIPDSSTLSANFDSATFANSKTVLTTLTDESITTPTTQQYASEATINSITSTETFSTTKVPTTEIHSTTRAVTSTTTVANNENPCNSSRCSKHEVLPSNSSISGGKFVTKVDTSFFVMSITATQMQAAQNCLSMKMSLISLLDIFKLDFLHSLISDLNISAIWTAGSNEGNGSCDADALLSFAWCVKNVELDATIQKKITTPMSVVEIAQKALALTTNKTLTALPSIFKLPYLCEPNADLYRDSCSSLKCVKDASLVDASGNLKDSDKFGKWTSDCGTHFLFSKKLGTWQQNLNFCCSLGLEPIWFRNSTDMQCFSNLTKSNWTLNWNYWTAGRAMGAWGRWAWCSGSKAVPFTDGINWAKGQPDNSNPEELCVHMQVDRNGTGAFLTDRNCSHKYVIACQGEVPPKNANCTKPKCPTECKRNENFFTTDSKLRDLFIHGSWNSVCGKEYLFSKISTTWLDAWKYCCSVGMKLASVHEFDDLKCLSKMVNRYPEAVYPLQTNRDFWTSGTNLDCAGPHYWCSDGEKLNLGRLPNWKGGRLPSQVAGNCIFINLSNVTVNASVLGADACSAQKQFLCEVLQTGNKSVQIKRSCQEMLEVSDQEIEEHIMNSSALQSPIKRNLMCYIRCCGIRGEVIKYGQLLTEHVIRNLEELTFDDPPLMQSSFDGYEKCSSVYDIDECRMYSEMFYCGKKTDPSLTMALLDTNKEGANVVTSPTGTINTKYRTCLDFGPCVSDAAAVNELRLTGKWGGGAIYQISTGKKYYFKFSGPVLYSTMYLECCKIGSHLAIFPTLADYKAWMGTMVPLLTSGSWISFGSTFDNGDGTDSWCLNYERLPYGILTNINSLYRSVNSPNGIYLNKAGPTITNANALVGHFVCGPLTF</sequence>
<dbReference type="SUPFAM" id="SSF56436">
    <property type="entry name" value="C-type lectin-like"/>
    <property type="match status" value="3"/>
</dbReference>
<feature type="signal peptide" evidence="1">
    <location>
        <begin position="1"/>
        <end position="22"/>
    </location>
</feature>
<dbReference type="PROSITE" id="PS50041">
    <property type="entry name" value="C_TYPE_LECTIN_2"/>
    <property type="match status" value="2"/>
</dbReference>
<comment type="caution">
    <text evidence="3">The sequence shown here is derived from an EMBL/GenBank/DDBJ whole genome shotgun (WGS) entry which is preliminary data.</text>
</comment>
<dbReference type="AlphaFoldDB" id="A0A8S1DGC0"/>